<name>A0AAX3N0F3_9BACL</name>
<dbReference type="EMBL" id="CP118101">
    <property type="protein sequence ID" value="WDH83335.1"/>
    <property type="molecule type" value="Genomic_DNA"/>
</dbReference>
<organism evidence="1 2">
    <name type="scientific">Paenibacillus urinalis</name>
    <dbReference type="NCBI Taxonomy" id="521520"/>
    <lineage>
        <taxon>Bacteria</taxon>
        <taxon>Bacillati</taxon>
        <taxon>Bacillota</taxon>
        <taxon>Bacilli</taxon>
        <taxon>Bacillales</taxon>
        <taxon>Paenibacillaceae</taxon>
        <taxon>Paenibacillus</taxon>
    </lineage>
</organism>
<protein>
    <submittedName>
        <fullName evidence="1">SEC-C domain-containing protein</fullName>
    </submittedName>
</protein>
<proteinExistence type="predicted"/>
<dbReference type="SUPFAM" id="SSF103642">
    <property type="entry name" value="Sec-C motif"/>
    <property type="match status" value="1"/>
</dbReference>
<dbReference type="InterPro" id="IPR004027">
    <property type="entry name" value="SEC_C_motif"/>
</dbReference>
<dbReference type="RefSeq" id="WP_274359470.1">
    <property type="nucleotide sequence ID" value="NZ_CP118101.1"/>
</dbReference>
<gene>
    <name evidence="1" type="ORF">PUW23_03565</name>
</gene>
<reference evidence="1" key="1">
    <citation type="submission" date="2023-02" db="EMBL/GenBank/DDBJ databases">
        <title>Pathogen: clinical or host-associated sample.</title>
        <authorList>
            <person name="Hergert J."/>
            <person name="Casey R."/>
            <person name="Wagner J."/>
            <person name="Young E.L."/>
            <person name="Oakeson K.F."/>
        </authorList>
    </citation>
    <scope>NUCLEOTIDE SEQUENCE</scope>
    <source>
        <strain evidence="1">2022CK-00830</strain>
    </source>
</reference>
<evidence type="ECO:0000313" key="1">
    <source>
        <dbReference type="EMBL" id="WDH83335.1"/>
    </source>
</evidence>
<accession>A0AAX3N0F3</accession>
<evidence type="ECO:0000313" key="2">
    <source>
        <dbReference type="Proteomes" id="UP001220962"/>
    </source>
</evidence>
<dbReference type="Gene3D" id="3.10.450.50">
    <property type="match status" value="1"/>
</dbReference>
<dbReference type="AlphaFoldDB" id="A0AAX3N0F3"/>
<dbReference type="Pfam" id="PF02810">
    <property type="entry name" value="SEC-C"/>
    <property type="match status" value="1"/>
</dbReference>
<sequence length="501" mass="57629">MSVSKNKSCPCGSGKKYKVCCMEKDIVKIKRFEFQQPTLNSSDSRLTHKYVHKFTFEPLFKEEAIIPNHPIPKGLRSFCLYRIEQILKELGKSQPNDRSLKAFYGDIYWLFYKDINKLEDKINGIKNATNVVDFMEFENEGLTNIEQYIVLVKTISASLLDYAFNTVDYGALKVVATFCREILLNGLSDDKNIGLIQLKIDTGDKLVGWEFVESKSNSSEILYEFLSMDVLYNEYQKIKLKLNGFSDTSHKTIASAITQEGALKKSKDLISYTGLAMNYFGVLEQELRNIVYKHDGNLAKHKMMWRDLALFYKENTFPILSKFLPEIGKELVEFNGMRNKSAHGEFISFEEFNKLKSFVFNNRAFDYMSWELTGEIPKIKKMGLVETEIVNDDGEVGTKMNSFNKSVEEVEIIKKEGEGVELEESEEKSISTIVKDILKELKEGNGVSVPHYQGGKITFDKIGFDEYKIIQYNSLNYKVGSKKMKHNEFVKFLEKAFIPSH</sequence>
<dbReference type="Proteomes" id="UP001220962">
    <property type="component" value="Chromosome"/>
</dbReference>